<protein>
    <submittedName>
        <fullName evidence="3">L-galactonate-5-dehydrogenase</fullName>
    </submittedName>
</protein>
<dbReference type="PANTHER" id="PTHR43189:SF1">
    <property type="entry name" value="ZINC-TYPE ALCOHOL DEHYDROGENASE-LIKE PROTEIN C1198.01"/>
    <property type="match status" value="1"/>
</dbReference>
<dbReference type="EMBL" id="BPRA01000005">
    <property type="protein sequence ID" value="GJE54637.1"/>
    <property type="molecule type" value="Genomic_DNA"/>
</dbReference>
<dbReference type="PANTHER" id="PTHR43189">
    <property type="entry name" value="ZINC-TYPE ALCOHOL DEHYDROGENASE-LIKE PROTEIN C1198.01-RELATED"/>
    <property type="match status" value="1"/>
</dbReference>
<dbReference type="InterPro" id="IPR011032">
    <property type="entry name" value="GroES-like_sf"/>
</dbReference>
<accession>A0ABQ4TKP8</accession>
<dbReference type="InterPro" id="IPR036291">
    <property type="entry name" value="NAD(P)-bd_dom_sf"/>
</dbReference>
<keyword evidence="4" id="KW-1185">Reference proteome</keyword>
<feature type="domain" description="Alcohol dehydrogenase-like N-terminal" evidence="2">
    <location>
        <begin position="46"/>
        <end position="138"/>
    </location>
</feature>
<dbReference type="SUPFAM" id="SSF50129">
    <property type="entry name" value="GroES-like"/>
    <property type="match status" value="1"/>
</dbReference>
<dbReference type="CDD" id="cd08255">
    <property type="entry name" value="2-desacetyl-2-hydroxyethyl_bacteriochlorophyllide_like"/>
    <property type="match status" value="1"/>
</dbReference>
<reference evidence="3" key="1">
    <citation type="journal article" date="2021" name="Front. Microbiol.">
        <title>Comprehensive Comparative Genomics and Phenotyping of Methylobacterium Species.</title>
        <authorList>
            <person name="Alessa O."/>
            <person name="Ogura Y."/>
            <person name="Fujitani Y."/>
            <person name="Takami H."/>
            <person name="Hayashi T."/>
            <person name="Sahin N."/>
            <person name="Tani A."/>
        </authorList>
    </citation>
    <scope>NUCLEOTIDE SEQUENCE</scope>
    <source>
        <strain evidence="3">DSM 23674</strain>
    </source>
</reference>
<keyword evidence="1" id="KW-0560">Oxidoreductase</keyword>
<dbReference type="Gene3D" id="3.40.50.720">
    <property type="entry name" value="NAD(P)-binding Rossmann-like Domain"/>
    <property type="match status" value="1"/>
</dbReference>
<proteinExistence type="predicted"/>
<evidence type="ECO:0000313" key="4">
    <source>
        <dbReference type="Proteomes" id="UP001055101"/>
    </source>
</evidence>
<dbReference type="Pfam" id="PF08240">
    <property type="entry name" value="ADH_N"/>
    <property type="match status" value="1"/>
</dbReference>
<name>A0ABQ4TKP8_9HYPH</name>
<gene>
    <name evidence="3" type="primary">lgoD</name>
    <name evidence="3" type="ORF">EKPJFOCH_1115</name>
</gene>
<comment type="caution">
    <text evidence="3">The sequence shown here is derived from an EMBL/GenBank/DDBJ whole genome shotgun (WGS) entry which is preliminary data.</text>
</comment>
<dbReference type="NCBIfam" id="TIGR01202">
    <property type="entry name" value="bchC"/>
    <property type="match status" value="1"/>
</dbReference>
<evidence type="ECO:0000259" key="2">
    <source>
        <dbReference type="Pfam" id="PF08240"/>
    </source>
</evidence>
<evidence type="ECO:0000313" key="3">
    <source>
        <dbReference type="EMBL" id="GJE54637.1"/>
    </source>
</evidence>
<sequence length="332" mass="34983">MTTSDTAYGRSRKQGWKIQDMDALAVILERPEQLALNRLALTPAVEGDAVVAVSWSGISTGTERLLWSGRMPSFPGMGYPLVPGYESVGTIVEVGAEADLKVGDTVFVPGARCFGEVRGLFGGAASHLIAPASRLIAVDPALGDRACLMALAATAYRALGGIAPGTKPLIVGHGVLGRLLARLTVAAGAEPTVWETNPVRAAGDFGYEVIDPSADPRRDYAIITDVSGSASLLDTLIGRLAPGGEIVLAGFYEAPLSFAFPPAFMREARIRISAEFKSEDLAATTALIQGGRLSLDGLITHRVPALQAQEAYRTAFGDPECLKMVLDWRACS</sequence>
<dbReference type="InterPro" id="IPR005903">
    <property type="entry name" value="BchC"/>
</dbReference>
<dbReference type="SUPFAM" id="SSF51735">
    <property type="entry name" value="NAD(P)-binding Rossmann-fold domains"/>
    <property type="match status" value="1"/>
</dbReference>
<evidence type="ECO:0000256" key="1">
    <source>
        <dbReference type="ARBA" id="ARBA00023002"/>
    </source>
</evidence>
<reference evidence="3" key="2">
    <citation type="submission" date="2021-08" db="EMBL/GenBank/DDBJ databases">
        <authorList>
            <person name="Tani A."/>
            <person name="Ola A."/>
            <person name="Ogura Y."/>
            <person name="Katsura K."/>
            <person name="Hayashi T."/>
        </authorList>
    </citation>
    <scope>NUCLEOTIDE SEQUENCE</scope>
    <source>
        <strain evidence="3">DSM 23674</strain>
    </source>
</reference>
<dbReference type="Proteomes" id="UP001055101">
    <property type="component" value="Unassembled WGS sequence"/>
</dbReference>
<dbReference type="Gene3D" id="3.90.180.10">
    <property type="entry name" value="Medium-chain alcohol dehydrogenases, catalytic domain"/>
    <property type="match status" value="2"/>
</dbReference>
<dbReference type="InterPro" id="IPR013154">
    <property type="entry name" value="ADH-like_N"/>
</dbReference>
<organism evidence="3 4">
    <name type="scientific">Methylobacterium thuringiense</name>
    <dbReference type="NCBI Taxonomy" id="1003091"/>
    <lineage>
        <taxon>Bacteria</taxon>
        <taxon>Pseudomonadati</taxon>
        <taxon>Pseudomonadota</taxon>
        <taxon>Alphaproteobacteria</taxon>
        <taxon>Hyphomicrobiales</taxon>
        <taxon>Methylobacteriaceae</taxon>
        <taxon>Methylobacterium</taxon>
    </lineage>
</organism>